<keyword evidence="2" id="KW-1133">Transmembrane helix</keyword>
<evidence type="ECO:0000256" key="2">
    <source>
        <dbReference type="RuleBase" id="RU004429"/>
    </source>
</evidence>
<keyword evidence="2" id="KW-1003">Cell membrane</keyword>
<keyword evidence="2" id="KW-0520">NAD</keyword>
<dbReference type="Gene3D" id="1.20.120.1200">
    <property type="entry name" value="NADH-ubiquinone/plastoquinone oxidoreductase chain 6, subunit NuoJ"/>
    <property type="match status" value="1"/>
</dbReference>
<organism evidence="3 4">
    <name type="scientific">Bdellovibrio bacteriovorus</name>
    <dbReference type="NCBI Taxonomy" id="959"/>
    <lineage>
        <taxon>Bacteria</taxon>
        <taxon>Pseudomonadati</taxon>
        <taxon>Bdellovibrionota</taxon>
        <taxon>Bdellovibrionia</taxon>
        <taxon>Bdellovibrionales</taxon>
        <taxon>Pseudobdellovibrionaceae</taxon>
        <taxon>Bdellovibrio</taxon>
    </lineage>
</organism>
<comment type="function">
    <text evidence="2">NDH-1 shuttles electrons from NADH, via FMN and iron-sulfur (Fe-S) centers, to quinones in the respiratory chain. Couples the redox reaction to proton translocation (for every two electrons transferred, four hydrogen ions are translocated across the cytoplasmic membrane), and thus conserves the redox energy in a proton gradient.</text>
</comment>
<sequence length="178" mass="18778">MTADAFLFWFLAFVTLASGLGVILMSNPIYSALCLAMTMVGISALFVTLNAFFIAGVQLIVYAGAVMVLFTMVIMLFDLKKDIQAFTRGKFTGVVKIASVGLFAGLVVGAIAMSVNLMGEKTTDNPVLVGTGMETTKALGHILFTKYIFGFEALGVLLLVIAVGAVALARSKGGTHEH</sequence>
<dbReference type="GO" id="GO:0008137">
    <property type="term" value="F:NADH dehydrogenase (ubiquinone) activity"/>
    <property type="evidence" value="ECO:0007669"/>
    <property type="project" value="UniProtKB-UniRule"/>
</dbReference>
<keyword evidence="2" id="KW-0812">Transmembrane</keyword>
<protein>
    <recommendedName>
        <fullName evidence="2">NADH-quinone oxidoreductase subunit J</fullName>
        <ecNumber evidence="2">7.1.1.-</ecNumber>
    </recommendedName>
</protein>
<accession>A0A1Z3N3R9</accession>
<feature type="transmembrane region" description="Helical" evidence="2">
    <location>
        <begin position="59"/>
        <end position="79"/>
    </location>
</feature>
<evidence type="ECO:0000313" key="4">
    <source>
        <dbReference type="Proteomes" id="UP000197003"/>
    </source>
</evidence>
<evidence type="ECO:0000313" key="3">
    <source>
        <dbReference type="EMBL" id="ASD62105.1"/>
    </source>
</evidence>
<feature type="transmembrane region" description="Helical" evidence="2">
    <location>
        <begin position="147"/>
        <end position="169"/>
    </location>
</feature>
<dbReference type="GO" id="GO:0005886">
    <property type="term" value="C:plasma membrane"/>
    <property type="evidence" value="ECO:0007669"/>
    <property type="project" value="UniProtKB-SubCell"/>
</dbReference>
<evidence type="ECO:0000256" key="1">
    <source>
        <dbReference type="ARBA" id="ARBA00005698"/>
    </source>
</evidence>
<comment type="catalytic activity">
    <reaction evidence="2">
        <text>a quinone + NADH + 5 H(+)(in) = a quinol + NAD(+) + 4 H(+)(out)</text>
        <dbReference type="Rhea" id="RHEA:57888"/>
        <dbReference type="ChEBI" id="CHEBI:15378"/>
        <dbReference type="ChEBI" id="CHEBI:24646"/>
        <dbReference type="ChEBI" id="CHEBI:57540"/>
        <dbReference type="ChEBI" id="CHEBI:57945"/>
        <dbReference type="ChEBI" id="CHEBI:132124"/>
    </reaction>
</comment>
<dbReference type="RefSeq" id="WP_088563775.1">
    <property type="nucleotide sequence ID" value="NZ_CP020946.1"/>
</dbReference>
<dbReference type="GO" id="GO:0048038">
    <property type="term" value="F:quinone binding"/>
    <property type="evidence" value="ECO:0007669"/>
    <property type="project" value="UniProtKB-UniRule"/>
</dbReference>
<gene>
    <name evidence="3" type="ORF">B9G79_00270</name>
</gene>
<feature type="transmembrane region" description="Helical" evidence="2">
    <location>
        <begin position="32"/>
        <end position="53"/>
    </location>
</feature>
<keyword evidence="2" id="KW-0874">Quinone</keyword>
<dbReference type="Pfam" id="PF00499">
    <property type="entry name" value="Oxidored_q3"/>
    <property type="match status" value="1"/>
</dbReference>
<dbReference type="InterPro" id="IPR001457">
    <property type="entry name" value="NADH_UbQ/plastoQ_OxRdtase_su6"/>
</dbReference>
<dbReference type="PANTHER" id="PTHR33269">
    <property type="entry name" value="NADH-UBIQUINONE OXIDOREDUCTASE CHAIN 6"/>
    <property type="match status" value="1"/>
</dbReference>
<dbReference type="OrthoDB" id="5293968at2"/>
<feature type="transmembrane region" description="Helical" evidence="2">
    <location>
        <begin position="91"/>
        <end position="115"/>
    </location>
</feature>
<keyword evidence="2" id="KW-0472">Membrane</keyword>
<dbReference type="EC" id="7.1.1.-" evidence="2"/>
<proteinExistence type="inferred from homology"/>
<dbReference type="EMBL" id="CP020946">
    <property type="protein sequence ID" value="ASD62105.1"/>
    <property type="molecule type" value="Genomic_DNA"/>
</dbReference>
<dbReference type="PANTHER" id="PTHR33269:SF17">
    <property type="entry name" value="NADH-UBIQUINONE OXIDOREDUCTASE CHAIN 6"/>
    <property type="match status" value="1"/>
</dbReference>
<dbReference type="InterPro" id="IPR042106">
    <property type="entry name" value="Nuo/plastoQ_OxRdtase_6_NuoJ"/>
</dbReference>
<feature type="transmembrane region" description="Helical" evidence="2">
    <location>
        <begin position="6"/>
        <end position="25"/>
    </location>
</feature>
<comment type="subcellular location">
    <subcellularLocation>
        <location evidence="2">Cell membrane</location>
        <topology evidence="2">Multi-pass membrane protein</topology>
    </subcellularLocation>
</comment>
<comment type="similarity">
    <text evidence="1 2">Belongs to the complex I subunit 6 family.</text>
</comment>
<reference evidence="3 4" key="1">
    <citation type="submission" date="2017-04" db="EMBL/GenBank/DDBJ databases">
        <title>Whole genome sequence of Bdellovibrio bacteriovorus strain SSB218315.</title>
        <authorList>
            <person name="Oyedara O."/>
            <person name="Rodriguez-Perez M.A."/>
        </authorList>
    </citation>
    <scope>NUCLEOTIDE SEQUENCE [LARGE SCALE GENOMIC DNA]</scope>
    <source>
        <strain evidence="3 4">SSB218315</strain>
    </source>
</reference>
<dbReference type="Proteomes" id="UP000197003">
    <property type="component" value="Chromosome"/>
</dbReference>
<dbReference type="AlphaFoldDB" id="A0A1Z3N3R9"/>
<name>A0A1Z3N3R9_BDEBC</name>